<keyword evidence="4" id="KW-0804">Transcription</keyword>
<dbReference type="Proteomes" id="UP000799536">
    <property type="component" value="Unassembled WGS sequence"/>
</dbReference>
<dbReference type="Pfam" id="PF08493">
    <property type="entry name" value="AflR"/>
    <property type="match status" value="1"/>
</dbReference>
<comment type="caution">
    <text evidence="8">The sequence shown here is derived from an EMBL/GenBank/DDBJ whole genome shotgun (WGS) entry which is preliminary data.</text>
</comment>
<dbReference type="PRINTS" id="PR00755">
    <property type="entry name" value="AFLATOXINBRP"/>
</dbReference>
<dbReference type="InterPro" id="IPR013700">
    <property type="entry name" value="AflR"/>
</dbReference>
<protein>
    <recommendedName>
        <fullName evidence="7">Zn(2)-C6 fungal-type domain-containing protein</fullName>
    </recommendedName>
</protein>
<gene>
    <name evidence="8" type="ORF">GQ43DRAFT_441369</name>
</gene>
<dbReference type="AlphaFoldDB" id="A0A9P4MY86"/>
<dbReference type="Gene3D" id="4.10.240.10">
    <property type="entry name" value="Zn(2)-C6 fungal-type DNA-binding domain"/>
    <property type="match status" value="1"/>
</dbReference>
<dbReference type="GO" id="GO:0003677">
    <property type="term" value="F:DNA binding"/>
    <property type="evidence" value="ECO:0007669"/>
    <property type="project" value="UniProtKB-KW"/>
</dbReference>
<feature type="compositionally biased region" description="Low complexity" evidence="6">
    <location>
        <begin position="30"/>
        <end position="69"/>
    </location>
</feature>
<evidence type="ECO:0000313" key="8">
    <source>
        <dbReference type="EMBL" id="KAF2200645.1"/>
    </source>
</evidence>
<evidence type="ECO:0000256" key="5">
    <source>
        <dbReference type="ARBA" id="ARBA00023242"/>
    </source>
</evidence>
<feature type="region of interest" description="Disordered" evidence="6">
    <location>
        <begin position="122"/>
        <end position="161"/>
    </location>
</feature>
<keyword evidence="5" id="KW-0539">Nucleus</keyword>
<dbReference type="SMART" id="SM00066">
    <property type="entry name" value="GAL4"/>
    <property type="match status" value="1"/>
</dbReference>
<feature type="domain" description="Zn(2)-C6 fungal-type" evidence="7">
    <location>
        <begin position="83"/>
        <end position="113"/>
    </location>
</feature>
<evidence type="ECO:0000256" key="6">
    <source>
        <dbReference type="SAM" id="MobiDB-lite"/>
    </source>
</evidence>
<feature type="region of interest" description="Disordered" evidence="6">
    <location>
        <begin position="322"/>
        <end position="354"/>
    </location>
</feature>
<dbReference type="GO" id="GO:0008270">
    <property type="term" value="F:zinc ion binding"/>
    <property type="evidence" value="ECO:0007669"/>
    <property type="project" value="InterPro"/>
</dbReference>
<dbReference type="CDD" id="cd00067">
    <property type="entry name" value="GAL4"/>
    <property type="match status" value="1"/>
</dbReference>
<dbReference type="EMBL" id="ML994012">
    <property type="protein sequence ID" value="KAF2200645.1"/>
    <property type="molecule type" value="Genomic_DNA"/>
</dbReference>
<dbReference type="SUPFAM" id="SSF57701">
    <property type="entry name" value="Zn2/Cys6 DNA-binding domain"/>
    <property type="match status" value="1"/>
</dbReference>
<keyword evidence="3" id="KW-0238">DNA-binding</keyword>
<evidence type="ECO:0000256" key="4">
    <source>
        <dbReference type="ARBA" id="ARBA00023163"/>
    </source>
</evidence>
<dbReference type="GO" id="GO:0000981">
    <property type="term" value="F:DNA-binding transcription factor activity, RNA polymerase II-specific"/>
    <property type="evidence" value="ECO:0007669"/>
    <property type="project" value="InterPro"/>
</dbReference>
<dbReference type="PROSITE" id="PS00463">
    <property type="entry name" value="ZN2_CY6_FUNGAL_1"/>
    <property type="match status" value="1"/>
</dbReference>
<dbReference type="GO" id="GO:0005634">
    <property type="term" value="C:nucleus"/>
    <property type="evidence" value="ECO:0007669"/>
    <property type="project" value="InterPro"/>
</dbReference>
<dbReference type="InterPro" id="IPR050675">
    <property type="entry name" value="OAF3"/>
</dbReference>
<dbReference type="InterPro" id="IPR036864">
    <property type="entry name" value="Zn2-C6_fun-type_DNA-bd_sf"/>
</dbReference>
<feature type="compositionally biased region" description="Low complexity" evidence="6">
    <location>
        <begin position="331"/>
        <end position="345"/>
    </location>
</feature>
<dbReference type="Pfam" id="PF00172">
    <property type="entry name" value="Zn_clus"/>
    <property type="match status" value="1"/>
</dbReference>
<dbReference type="PROSITE" id="PS50048">
    <property type="entry name" value="ZN2_CY6_FUNGAL_2"/>
    <property type="match status" value="1"/>
</dbReference>
<keyword evidence="9" id="KW-1185">Reference proteome</keyword>
<organism evidence="8 9">
    <name type="scientific">Delitschia confertaspora ATCC 74209</name>
    <dbReference type="NCBI Taxonomy" id="1513339"/>
    <lineage>
        <taxon>Eukaryota</taxon>
        <taxon>Fungi</taxon>
        <taxon>Dikarya</taxon>
        <taxon>Ascomycota</taxon>
        <taxon>Pezizomycotina</taxon>
        <taxon>Dothideomycetes</taxon>
        <taxon>Pleosporomycetidae</taxon>
        <taxon>Pleosporales</taxon>
        <taxon>Delitschiaceae</taxon>
        <taxon>Delitschia</taxon>
    </lineage>
</organism>
<dbReference type="GO" id="GO:0045122">
    <property type="term" value="P:aflatoxin biosynthetic process"/>
    <property type="evidence" value="ECO:0007669"/>
    <property type="project" value="InterPro"/>
</dbReference>
<proteinExistence type="predicted"/>
<evidence type="ECO:0000256" key="1">
    <source>
        <dbReference type="ARBA" id="ARBA00022723"/>
    </source>
</evidence>
<dbReference type="PANTHER" id="PTHR31069">
    <property type="entry name" value="OLEATE-ACTIVATED TRANSCRIPTION FACTOR 1-RELATED"/>
    <property type="match status" value="1"/>
</dbReference>
<evidence type="ECO:0000256" key="3">
    <source>
        <dbReference type="ARBA" id="ARBA00023125"/>
    </source>
</evidence>
<evidence type="ECO:0000313" key="9">
    <source>
        <dbReference type="Proteomes" id="UP000799536"/>
    </source>
</evidence>
<reference evidence="8" key="1">
    <citation type="journal article" date="2020" name="Stud. Mycol.">
        <title>101 Dothideomycetes genomes: a test case for predicting lifestyles and emergence of pathogens.</title>
        <authorList>
            <person name="Haridas S."/>
            <person name="Albert R."/>
            <person name="Binder M."/>
            <person name="Bloem J."/>
            <person name="Labutti K."/>
            <person name="Salamov A."/>
            <person name="Andreopoulos B."/>
            <person name="Baker S."/>
            <person name="Barry K."/>
            <person name="Bills G."/>
            <person name="Bluhm B."/>
            <person name="Cannon C."/>
            <person name="Castanera R."/>
            <person name="Culley D."/>
            <person name="Daum C."/>
            <person name="Ezra D."/>
            <person name="Gonzalez J."/>
            <person name="Henrissat B."/>
            <person name="Kuo A."/>
            <person name="Liang C."/>
            <person name="Lipzen A."/>
            <person name="Lutzoni F."/>
            <person name="Magnuson J."/>
            <person name="Mondo S."/>
            <person name="Nolan M."/>
            <person name="Ohm R."/>
            <person name="Pangilinan J."/>
            <person name="Park H.-J."/>
            <person name="Ramirez L."/>
            <person name="Alfaro M."/>
            <person name="Sun H."/>
            <person name="Tritt A."/>
            <person name="Yoshinaga Y."/>
            <person name="Zwiers L.-H."/>
            <person name="Turgeon B."/>
            <person name="Goodwin S."/>
            <person name="Spatafora J."/>
            <person name="Crous P."/>
            <person name="Grigoriev I."/>
        </authorList>
    </citation>
    <scope>NUCLEOTIDE SEQUENCE</scope>
    <source>
        <strain evidence="8">ATCC 74209</strain>
    </source>
</reference>
<sequence>MAATFATSSTSTWHTTPTSSLLQNAKLHHSTSIPSPSTSMPQSSTSILTSATTSGTTSSLPTPSTTTLPRNPLQDRKPKLRASCDACAASKVKCSKDHPICNRCRTNGGTCIYGLSRKHGKAGRVRKKIPDNAASVGEINNKSKPSKQRPSPNGKEFSKFRVRAEPVAQDAVVAEVKESVEKTQSGWGAMDTTGLQIGMVPEVPDLDLDSPMQDHNPQSVLPDFSFMDDLIFSPTNTENMQTYQSPATDSILSQTVKPELTFRDPFSKQGSSFPRPHTPLPSDFQALKDFIGGGNDGIESFDYTLQDESNIFGSEVSGSISMRHDEDEDQSPMSTSTMSSMNQNTHLESSSMSPGPHSHCCYTQAYAILESLHFRRHATDVETFDGITDPPLDTLLATTKRSIRTLHQLLTCPCAHDPHLAMLYASITSKILSWYQRAAGIPTSSSPPATSAAIPPTPPLSSTGSSTVSSPSMSGLSCSIACTPRSAATPSFPIKLQPIRIGGFEFDDEDQYALRQAIILRELRKCSGLVDAIANWRTSGSSSVGSPGSAGQGGESAEFLFDVLGAWLKSELFRTMRELEVRERGE</sequence>
<feature type="region of interest" description="Disordered" evidence="6">
    <location>
        <begin position="442"/>
        <end position="468"/>
    </location>
</feature>
<dbReference type="InterPro" id="IPR001138">
    <property type="entry name" value="Zn2Cys6_DnaBD"/>
</dbReference>
<feature type="compositionally biased region" description="Polar residues" evidence="6">
    <location>
        <begin position="138"/>
        <end position="151"/>
    </location>
</feature>
<keyword evidence="2" id="KW-0805">Transcription regulation</keyword>
<keyword evidence="1" id="KW-0479">Metal-binding</keyword>
<evidence type="ECO:0000256" key="2">
    <source>
        <dbReference type="ARBA" id="ARBA00023015"/>
    </source>
</evidence>
<feature type="region of interest" description="Disordered" evidence="6">
    <location>
        <begin position="27"/>
        <end position="78"/>
    </location>
</feature>
<dbReference type="PANTHER" id="PTHR31069:SF31">
    <property type="entry name" value="MONODICTYPHENONE CLUSTER TRANSCRIPTION FACTOR-RELATED"/>
    <property type="match status" value="1"/>
</dbReference>
<name>A0A9P4MY86_9PLEO</name>
<accession>A0A9P4MY86</accession>
<dbReference type="OrthoDB" id="2328572at2759"/>
<evidence type="ECO:0000259" key="7">
    <source>
        <dbReference type="PROSITE" id="PS50048"/>
    </source>
</evidence>